<keyword evidence="12" id="KW-1185">Reference proteome</keyword>
<keyword evidence="1" id="KW-0547">Nucleotide-binding</keyword>
<dbReference type="PANTHER" id="PTHR47959:SF13">
    <property type="entry name" value="ATP-DEPENDENT RNA HELICASE RHLE"/>
    <property type="match status" value="1"/>
</dbReference>
<dbReference type="InterPro" id="IPR014014">
    <property type="entry name" value="RNA_helicase_DEAD_Q_motif"/>
</dbReference>
<dbReference type="Gene3D" id="3.40.50.300">
    <property type="entry name" value="P-loop containing nucleotide triphosphate hydrolases"/>
    <property type="match status" value="2"/>
</dbReference>
<dbReference type="Proteomes" id="UP001169063">
    <property type="component" value="Unassembled WGS sequence"/>
</dbReference>
<dbReference type="InterPro" id="IPR027417">
    <property type="entry name" value="P-loop_NTPase"/>
</dbReference>
<dbReference type="InterPro" id="IPR044742">
    <property type="entry name" value="DEAD/DEAH_RhlB"/>
</dbReference>
<dbReference type="EMBL" id="JAUKTR010000004">
    <property type="protein sequence ID" value="MDO1559850.1"/>
    <property type="molecule type" value="Genomic_DNA"/>
</dbReference>
<dbReference type="CDD" id="cd18787">
    <property type="entry name" value="SF2_C_DEAD"/>
    <property type="match status" value="1"/>
</dbReference>
<feature type="domain" description="Helicase C-terminal" evidence="9">
    <location>
        <begin position="219"/>
        <end position="379"/>
    </location>
</feature>
<dbReference type="Pfam" id="PF00271">
    <property type="entry name" value="Helicase_C"/>
    <property type="match status" value="1"/>
</dbReference>
<dbReference type="CDD" id="cd00268">
    <property type="entry name" value="DEADc"/>
    <property type="match status" value="1"/>
</dbReference>
<evidence type="ECO:0000256" key="2">
    <source>
        <dbReference type="ARBA" id="ARBA00022801"/>
    </source>
</evidence>
<dbReference type="SMART" id="SM00490">
    <property type="entry name" value="HELICc"/>
    <property type="match status" value="1"/>
</dbReference>
<evidence type="ECO:0000259" key="9">
    <source>
        <dbReference type="PROSITE" id="PS51194"/>
    </source>
</evidence>
<gene>
    <name evidence="11" type="ORF">Q0812_10475</name>
</gene>
<proteinExistence type="inferred from homology"/>
<dbReference type="InterPro" id="IPR050079">
    <property type="entry name" value="DEAD_box_RNA_helicase"/>
</dbReference>
<feature type="compositionally biased region" description="Basic and acidic residues" evidence="7">
    <location>
        <begin position="400"/>
        <end position="410"/>
    </location>
</feature>
<dbReference type="EC" id="3.6.4.-" evidence="11"/>
<feature type="domain" description="Helicase ATP-binding" evidence="8">
    <location>
        <begin position="33"/>
        <end position="208"/>
    </location>
</feature>
<keyword evidence="2 11" id="KW-0378">Hydrolase</keyword>
<dbReference type="GO" id="GO:0016787">
    <property type="term" value="F:hydrolase activity"/>
    <property type="evidence" value="ECO:0007669"/>
    <property type="project" value="UniProtKB-KW"/>
</dbReference>
<evidence type="ECO:0000256" key="4">
    <source>
        <dbReference type="ARBA" id="ARBA00022840"/>
    </source>
</evidence>
<evidence type="ECO:0000256" key="1">
    <source>
        <dbReference type="ARBA" id="ARBA00022741"/>
    </source>
</evidence>
<evidence type="ECO:0000313" key="11">
    <source>
        <dbReference type="EMBL" id="MDO1559850.1"/>
    </source>
</evidence>
<keyword evidence="4" id="KW-0067">ATP-binding</keyword>
<dbReference type="GO" id="GO:0004386">
    <property type="term" value="F:helicase activity"/>
    <property type="evidence" value="ECO:0007669"/>
    <property type="project" value="UniProtKB-KW"/>
</dbReference>
<dbReference type="InterPro" id="IPR001650">
    <property type="entry name" value="Helicase_C-like"/>
</dbReference>
<organism evidence="11 12">
    <name type="scientific">Peiella sedimenti</name>
    <dbReference type="NCBI Taxonomy" id="3061083"/>
    <lineage>
        <taxon>Bacteria</taxon>
        <taxon>Pseudomonadati</taxon>
        <taxon>Pseudomonadota</taxon>
        <taxon>Alphaproteobacteria</taxon>
        <taxon>Caulobacterales</taxon>
        <taxon>Caulobacteraceae</taxon>
        <taxon>Peiella</taxon>
    </lineage>
</organism>
<feature type="region of interest" description="Disordered" evidence="7">
    <location>
        <begin position="389"/>
        <end position="487"/>
    </location>
</feature>
<evidence type="ECO:0000256" key="6">
    <source>
        <dbReference type="PROSITE-ProRule" id="PRU00552"/>
    </source>
</evidence>
<evidence type="ECO:0000256" key="7">
    <source>
        <dbReference type="SAM" id="MobiDB-lite"/>
    </source>
</evidence>
<sequence length="487" mass="53444">MTDFQSMGLNPALLQALKSSGYEKPTPIQAQAIPHLLKGKDLLGIAQTGTGKTAAFALPILHRLAENRVAPMPRTTRCLVLSPTRELATQIAESFKTYGAHLGFRVATVFGGVKYGPQERALQQGLDVLVAAPGRLLDHMQQKTIDLSATEIFVLDEADQMLDLGFIKPIRQVVAKLPFKRQNLFFSATMPGEIGKLAGELLKDPAKVQVTPQATTVERIKQSVVWVEQGRKRALLTELFSDPKFTRVLVFTKTKHGADKVAAYLETGGVEAGAIHGNKSQPQRERTLAAFKAGKLKVLVATDIAARGIDIDGVTHVVNYELPFVPEAYVHRIGRTARAGADGTAISFVAGDEMKLLKDIEKVTRQKIPAIDRRNDRQLGALDASILAAGVAKKPTMPESDERPRSEGPRNRRRGHRPPEGGQPHRPRKGEGRERAHREAQPKPNYDPMAVERSGTPEPKPVDQLKRRPRRRRPSNGGKGWGQRAAN</sequence>
<dbReference type="PANTHER" id="PTHR47959">
    <property type="entry name" value="ATP-DEPENDENT RNA HELICASE RHLE-RELATED"/>
    <property type="match status" value="1"/>
</dbReference>
<dbReference type="InterPro" id="IPR011545">
    <property type="entry name" value="DEAD/DEAH_box_helicase_dom"/>
</dbReference>
<accession>A0ABT8SP05</accession>
<comment type="similarity">
    <text evidence="5">Belongs to the DEAD box helicase family.</text>
</comment>
<feature type="domain" description="DEAD-box RNA helicase Q" evidence="10">
    <location>
        <begin position="2"/>
        <end position="30"/>
    </location>
</feature>
<feature type="compositionally biased region" description="Basic and acidic residues" evidence="7">
    <location>
        <begin position="429"/>
        <end position="441"/>
    </location>
</feature>
<evidence type="ECO:0000259" key="10">
    <source>
        <dbReference type="PROSITE" id="PS51195"/>
    </source>
</evidence>
<keyword evidence="3 11" id="KW-0347">Helicase</keyword>
<dbReference type="RefSeq" id="WP_302110282.1">
    <property type="nucleotide sequence ID" value="NZ_JAUKTR010000004.1"/>
</dbReference>
<dbReference type="SUPFAM" id="SSF52540">
    <property type="entry name" value="P-loop containing nucleoside triphosphate hydrolases"/>
    <property type="match status" value="2"/>
</dbReference>
<name>A0ABT8SP05_9CAUL</name>
<protein>
    <submittedName>
        <fullName evidence="11">DEAD/DEAH box helicase</fullName>
        <ecNumber evidence="11">3.6.4.-</ecNumber>
    </submittedName>
</protein>
<evidence type="ECO:0000259" key="8">
    <source>
        <dbReference type="PROSITE" id="PS51192"/>
    </source>
</evidence>
<dbReference type="SMART" id="SM00487">
    <property type="entry name" value="DEXDc"/>
    <property type="match status" value="1"/>
</dbReference>
<dbReference type="Pfam" id="PF00270">
    <property type="entry name" value="DEAD"/>
    <property type="match status" value="1"/>
</dbReference>
<dbReference type="PROSITE" id="PS51195">
    <property type="entry name" value="Q_MOTIF"/>
    <property type="match status" value="1"/>
</dbReference>
<dbReference type="PROSITE" id="PS51192">
    <property type="entry name" value="HELICASE_ATP_BIND_1"/>
    <property type="match status" value="1"/>
</dbReference>
<evidence type="ECO:0000313" key="12">
    <source>
        <dbReference type="Proteomes" id="UP001169063"/>
    </source>
</evidence>
<dbReference type="InterPro" id="IPR014001">
    <property type="entry name" value="Helicase_ATP-bd"/>
</dbReference>
<reference evidence="11" key="1">
    <citation type="submission" date="2023-07" db="EMBL/GenBank/DDBJ databases">
        <title>Brevundimonas soil sp. nov., isolated from the soil of chemical plant.</title>
        <authorList>
            <person name="Wu N."/>
        </authorList>
    </citation>
    <scope>NUCLEOTIDE SEQUENCE</scope>
    <source>
        <strain evidence="11">XZ-24</strain>
    </source>
</reference>
<dbReference type="PROSITE" id="PS51194">
    <property type="entry name" value="HELICASE_CTER"/>
    <property type="match status" value="1"/>
</dbReference>
<evidence type="ECO:0000256" key="5">
    <source>
        <dbReference type="ARBA" id="ARBA00038437"/>
    </source>
</evidence>
<evidence type="ECO:0000256" key="3">
    <source>
        <dbReference type="ARBA" id="ARBA00022806"/>
    </source>
</evidence>
<comment type="caution">
    <text evidence="11">The sequence shown here is derived from an EMBL/GenBank/DDBJ whole genome shotgun (WGS) entry which is preliminary data.</text>
</comment>
<feature type="short sequence motif" description="Q motif" evidence="6">
    <location>
        <begin position="2"/>
        <end position="30"/>
    </location>
</feature>